<accession>A0ABD0TH98</accession>
<keyword evidence="2" id="KW-0732">Signal</keyword>
<feature type="signal peptide" evidence="2">
    <location>
        <begin position="1"/>
        <end position="19"/>
    </location>
</feature>
<feature type="coiled-coil region" evidence="1">
    <location>
        <begin position="73"/>
        <end position="122"/>
    </location>
</feature>
<protein>
    <submittedName>
        <fullName evidence="3">Uncharacterized protein</fullName>
    </submittedName>
</protein>
<proteinExistence type="predicted"/>
<dbReference type="Proteomes" id="UP001549921">
    <property type="component" value="Unassembled WGS sequence"/>
</dbReference>
<evidence type="ECO:0000313" key="4">
    <source>
        <dbReference type="Proteomes" id="UP001549921"/>
    </source>
</evidence>
<gene>
    <name evidence="3" type="ORF">ABMA28_014559</name>
</gene>
<dbReference type="AlphaFoldDB" id="A0ABD0TH98"/>
<name>A0ABD0TH98_LOXSC</name>
<organism evidence="3 4">
    <name type="scientific">Loxostege sticticalis</name>
    <name type="common">Beet webworm moth</name>
    <dbReference type="NCBI Taxonomy" id="481309"/>
    <lineage>
        <taxon>Eukaryota</taxon>
        <taxon>Metazoa</taxon>
        <taxon>Ecdysozoa</taxon>
        <taxon>Arthropoda</taxon>
        <taxon>Hexapoda</taxon>
        <taxon>Insecta</taxon>
        <taxon>Pterygota</taxon>
        <taxon>Neoptera</taxon>
        <taxon>Endopterygota</taxon>
        <taxon>Lepidoptera</taxon>
        <taxon>Glossata</taxon>
        <taxon>Ditrysia</taxon>
        <taxon>Pyraloidea</taxon>
        <taxon>Crambidae</taxon>
        <taxon>Pyraustinae</taxon>
        <taxon>Loxostege</taxon>
    </lineage>
</organism>
<reference evidence="3 4" key="1">
    <citation type="submission" date="2024-06" db="EMBL/GenBank/DDBJ databases">
        <title>A chromosome-level genome assembly of beet webworm, Loxostege sticticalis.</title>
        <authorList>
            <person name="Zhang Y."/>
        </authorList>
    </citation>
    <scope>NUCLEOTIDE SEQUENCE [LARGE SCALE GENOMIC DNA]</scope>
    <source>
        <strain evidence="3">AQ028</strain>
        <tissue evidence="3">Male pupae</tissue>
    </source>
</reference>
<sequence length="173" mass="19287">MKTLHALLSAVLLLYLVETGTCGAIDLKPEASEDEAILMAKGGLFDKLFDTLISGYETVSQIILDMFEKGDDEGLLNSMYEKLKEELSKLKDKILGGKPVVAEEVEAARREVERLVEEHKRIHAYSKLIVEGALESAKNARLAEKIVNEEHDFDGATSRIDLAQNDVNEEKRL</sequence>
<evidence type="ECO:0000256" key="2">
    <source>
        <dbReference type="SAM" id="SignalP"/>
    </source>
</evidence>
<evidence type="ECO:0000256" key="1">
    <source>
        <dbReference type="SAM" id="Coils"/>
    </source>
</evidence>
<evidence type="ECO:0000313" key="3">
    <source>
        <dbReference type="EMBL" id="KAL0842462.1"/>
    </source>
</evidence>
<dbReference type="EMBL" id="JBEDNZ010000005">
    <property type="protein sequence ID" value="KAL0842462.1"/>
    <property type="molecule type" value="Genomic_DNA"/>
</dbReference>
<feature type="chain" id="PRO_5044798998" evidence="2">
    <location>
        <begin position="20"/>
        <end position="173"/>
    </location>
</feature>
<comment type="caution">
    <text evidence="3">The sequence shown here is derived from an EMBL/GenBank/DDBJ whole genome shotgun (WGS) entry which is preliminary data.</text>
</comment>
<keyword evidence="1" id="KW-0175">Coiled coil</keyword>